<dbReference type="PANTHER" id="PTHR13353">
    <property type="entry name" value="TRANSMEMBRANE PROTEIN 19"/>
    <property type="match status" value="1"/>
</dbReference>
<dbReference type="PANTHER" id="PTHR13353:SF14">
    <property type="entry name" value="PROTEIN PGR"/>
    <property type="match status" value="1"/>
</dbReference>
<gene>
    <name evidence="7" type="ORF">GH714_033991</name>
</gene>
<name>A0A6A6LT03_HEVBR</name>
<dbReference type="InterPro" id="IPR002794">
    <property type="entry name" value="DUF92_TMEM19"/>
</dbReference>
<sequence>MAGSEADLGHPLAAMAGLCGSLIDSLLGATLQFSGFCTVRNKVVGKPGPTVKKISGLNFLDNNAVNLVSILLTSLLTSIACVYIF</sequence>
<dbReference type="GO" id="GO:0016020">
    <property type="term" value="C:membrane"/>
    <property type="evidence" value="ECO:0007669"/>
    <property type="project" value="UniProtKB-SubCell"/>
</dbReference>
<evidence type="ECO:0000313" key="8">
    <source>
        <dbReference type="Proteomes" id="UP000467840"/>
    </source>
</evidence>
<feature type="transmembrane region" description="Helical" evidence="6">
    <location>
        <begin position="64"/>
        <end position="84"/>
    </location>
</feature>
<keyword evidence="5 6" id="KW-0472">Membrane</keyword>
<evidence type="ECO:0000256" key="2">
    <source>
        <dbReference type="ARBA" id="ARBA00009012"/>
    </source>
</evidence>
<comment type="subcellular location">
    <subcellularLocation>
        <location evidence="1">Membrane</location>
        <topology evidence="1">Multi-pass membrane protein</topology>
    </subcellularLocation>
</comment>
<dbReference type="EMBL" id="JAAGAX010000009">
    <property type="protein sequence ID" value="KAF2304580.1"/>
    <property type="molecule type" value="Genomic_DNA"/>
</dbReference>
<proteinExistence type="inferred from homology"/>
<dbReference type="Pfam" id="PF01940">
    <property type="entry name" value="DUF92"/>
    <property type="match status" value="1"/>
</dbReference>
<evidence type="ECO:0000256" key="3">
    <source>
        <dbReference type="ARBA" id="ARBA00022692"/>
    </source>
</evidence>
<protein>
    <submittedName>
        <fullName evidence="7">Uncharacterized protein</fullName>
    </submittedName>
</protein>
<evidence type="ECO:0000256" key="4">
    <source>
        <dbReference type="ARBA" id="ARBA00022989"/>
    </source>
</evidence>
<keyword evidence="3 6" id="KW-0812">Transmembrane</keyword>
<evidence type="ECO:0000256" key="5">
    <source>
        <dbReference type="ARBA" id="ARBA00023136"/>
    </source>
</evidence>
<organism evidence="7 8">
    <name type="scientific">Hevea brasiliensis</name>
    <name type="common">Para rubber tree</name>
    <name type="synonym">Siphonia brasiliensis</name>
    <dbReference type="NCBI Taxonomy" id="3981"/>
    <lineage>
        <taxon>Eukaryota</taxon>
        <taxon>Viridiplantae</taxon>
        <taxon>Streptophyta</taxon>
        <taxon>Embryophyta</taxon>
        <taxon>Tracheophyta</taxon>
        <taxon>Spermatophyta</taxon>
        <taxon>Magnoliopsida</taxon>
        <taxon>eudicotyledons</taxon>
        <taxon>Gunneridae</taxon>
        <taxon>Pentapetalae</taxon>
        <taxon>rosids</taxon>
        <taxon>fabids</taxon>
        <taxon>Malpighiales</taxon>
        <taxon>Euphorbiaceae</taxon>
        <taxon>Crotonoideae</taxon>
        <taxon>Micrandreae</taxon>
        <taxon>Hevea</taxon>
    </lineage>
</organism>
<evidence type="ECO:0000256" key="6">
    <source>
        <dbReference type="SAM" id="Phobius"/>
    </source>
</evidence>
<dbReference type="AlphaFoldDB" id="A0A6A6LT03"/>
<comment type="caution">
    <text evidence="7">The sequence shown here is derived from an EMBL/GenBank/DDBJ whole genome shotgun (WGS) entry which is preliminary data.</text>
</comment>
<keyword evidence="8" id="KW-1185">Reference proteome</keyword>
<dbReference type="Proteomes" id="UP000467840">
    <property type="component" value="Chromosome 16"/>
</dbReference>
<comment type="similarity">
    <text evidence="2">Belongs to the TMEM19 family.</text>
</comment>
<reference evidence="7 8" key="1">
    <citation type="journal article" date="2020" name="Mol. Plant">
        <title>The Chromosome-Based Rubber Tree Genome Provides New Insights into Spurge Genome Evolution and Rubber Biosynthesis.</title>
        <authorList>
            <person name="Liu J."/>
            <person name="Shi C."/>
            <person name="Shi C.C."/>
            <person name="Li W."/>
            <person name="Zhang Q.J."/>
            <person name="Zhang Y."/>
            <person name="Li K."/>
            <person name="Lu H.F."/>
            <person name="Shi C."/>
            <person name="Zhu S.T."/>
            <person name="Xiao Z.Y."/>
            <person name="Nan H."/>
            <person name="Yue Y."/>
            <person name="Zhu X.G."/>
            <person name="Wu Y."/>
            <person name="Hong X.N."/>
            <person name="Fan G.Y."/>
            <person name="Tong Y."/>
            <person name="Zhang D."/>
            <person name="Mao C.L."/>
            <person name="Liu Y.L."/>
            <person name="Hao S.J."/>
            <person name="Liu W.Q."/>
            <person name="Lv M.Q."/>
            <person name="Zhang H.B."/>
            <person name="Liu Y."/>
            <person name="Hu-Tang G.R."/>
            <person name="Wang J.P."/>
            <person name="Wang J.H."/>
            <person name="Sun Y.H."/>
            <person name="Ni S.B."/>
            <person name="Chen W.B."/>
            <person name="Zhang X.C."/>
            <person name="Jiao Y.N."/>
            <person name="Eichler E.E."/>
            <person name="Li G.H."/>
            <person name="Liu X."/>
            <person name="Gao L.Z."/>
        </authorList>
    </citation>
    <scope>NUCLEOTIDE SEQUENCE [LARGE SCALE GENOMIC DNA]</scope>
    <source>
        <strain evidence="8">cv. GT1</strain>
        <tissue evidence="7">Leaf</tissue>
    </source>
</reference>
<evidence type="ECO:0000256" key="1">
    <source>
        <dbReference type="ARBA" id="ARBA00004141"/>
    </source>
</evidence>
<keyword evidence="4 6" id="KW-1133">Transmembrane helix</keyword>
<accession>A0A6A6LT03</accession>
<evidence type="ECO:0000313" key="7">
    <source>
        <dbReference type="EMBL" id="KAF2304580.1"/>
    </source>
</evidence>